<accession>A0A8K0UDK6</accession>
<gene>
    <name evidence="2" type="ORF">BXZ70DRAFT_902332</name>
</gene>
<evidence type="ECO:0000313" key="3">
    <source>
        <dbReference type="Proteomes" id="UP000813824"/>
    </source>
</evidence>
<evidence type="ECO:0000313" key="2">
    <source>
        <dbReference type="EMBL" id="KAH8077413.1"/>
    </source>
</evidence>
<dbReference type="AlphaFoldDB" id="A0A8K0UDK6"/>
<feature type="domain" description="Integrase zinc-binding" evidence="1">
    <location>
        <begin position="146"/>
        <end position="194"/>
    </location>
</feature>
<dbReference type="Pfam" id="PF17921">
    <property type="entry name" value="Integrase_H2C2"/>
    <property type="match status" value="1"/>
</dbReference>
<dbReference type="OrthoDB" id="2499658at2759"/>
<keyword evidence="3" id="KW-1185">Reference proteome</keyword>
<dbReference type="EMBL" id="JAEVFJ010000064">
    <property type="protein sequence ID" value="KAH8077413.1"/>
    <property type="molecule type" value="Genomic_DNA"/>
</dbReference>
<reference evidence="2" key="1">
    <citation type="journal article" date="2021" name="New Phytol.">
        <title>Evolutionary innovations through gain and loss of genes in the ectomycorrhizal Boletales.</title>
        <authorList>
            <person name="Wu G."/>
            <person name="Miyauchi S."/>
            <person name="Morin E."/>
            <person name="Kuo A."/>
            <person name="Drula E."/>
            <person name="Varga T."/>
            <person name="Kohler A."/>
            <person name="Feng B."/>
            <person name="Cao Y."/>
            <person name="Lipzen A."/>
            <person name="Daum C."/>
            <person name="Hundley H."/>
            <person name="Pangilinan J."/>
            <person name="Johnson J."/>
            <person name="Barry K."/>
            <person name="LaButti K."/>
            <person name="Ng V."/>
            <person name="Ahrendt S."/>
            <person name="Min B."/>
            <person name="Choi I.G."/>
            <person name="Park H."/>
            <person name="Plett J.M."/>
            <person name="Magnuson J."/>
            <person name="Spatafora J.W."/>
            <person name="Nagy L.G."/>
            <person name="Henrissat B."/>
            <person name="Grigoriev I.V."/>
            <person name="Yang Z.L."/>
            <person name="Xu J."/>
            <person name="Martin F.M."/>
        </authorList>
    </citation>
    <scope>NUCLEOTIDE SEQUENCE</scope>
    <source>
        <strain evidence="2">KKN 215</strain>
    </source>
</reference>
<comment type="caution">
    <text evidence="2">The sequence shown here is derived from an EMBL/GenBank/DDBJ whole genome shotgun (WGS) entry which is preliminary data.</text>
</comment>
<evidence type="ECO:0000259" key="1">
    <source>
        <dbReference type="Pfam" id="PF17921"/>
    </source>
</evidence>
<dbReference type="Proteomes" id="UP000813824">
    <property type="component" value="Unassembled WGS sequence"/>
</dbReference>
<protein>
    <recommendedName>
        <fullName evidence="1">Integrase zinc-binding domain-containing protein</fullName>
    </recommendedName>
</protein>
<dbReference type="Gene3D" id="1.10.340.70">
    <property type="match status" value="1"/>
</dbReference>
<sequence length="204" mass="23048">MPTPLTERAAEYVQVNNVPDVSNVVLRSSHPKAHSNTAFSVTANPDGSSIKSTDLGLPSQDSYAQIEQEYLSSLSVRKQEKALLNQHMFDLIWDVLHDPESCKVGTPQFRWWVRKMFALAHTYPDGPDGDLKPVVMHEDRPVVVREQIYDVLSYCHLLSNHSGRDRTTAVVREHYSWVPKELVAQFVKACPTCTFKRTGTVQLA</sequence>
<feature type="non-terminal residue" evidence="2">
    <location>
        <position position="204"/>
    </location>
</feature>
<name>A0A8K0UDK6_9AGAR</name>
<dbReference type="InterPro" id="IPR041588">
    <property type="entry name" value="Integrase_H2C2"/>
</dbReference>
<proteinExistence type="predicted"/>
<organism evidence="2 3">
    <name type="scientific">Cristinia sonorae</name>
    <dbReference type="NCBI Taxonomy" id="1940300"/>
    <lineage>
        <taxon>Eukaryota</taxon>
        <taxon>Fungi</taxon>
        <taxon>Dikarya</taxon>
        <taxon>Basidiomycota</taxon>
        <taxon>Agaricomycotina</taxon>
        <taxon>Agaricomycetes</taxon>
        <taxon>Agaricomycetidae</taxon>
        <taxon>Agaricales</taxon>
        <taxon>Pleurotineae</taxon>
        <taxon>Stephanosporaceae</taxon>
        <taxon>Cristinia</taxon>
    </lineage>
</organism>